<dbReference type="GO" id="GO:0071013">
    <property type="term" value="C:catalytic step 2 spliceosome"/>
    <property type="evidence" value="ECO:0007669"/>
    <property type="project" value="TreeGrafter"/>
</dbReference>
<comment type="similarity">
    <text evidence="1">Belongs to the snRNP Sm proteins family.</text>
</comment>
<dbReference type="GO" id="GO:0005689">
    <property type="term" value="C:U12-type spliceosomal complex"/>
    <property type="evidence" value="ECO:0007669"/>
    <property type="project" value="TreeGrafter"/>
</dbReference>
<keyword evidence="2 4" id="KW-0687">Ribonucleoprotein</keyword>
<evidence type="ECO:0000256" key="1">
    <source>
        <dbReference type="ARBA" id="ARBA00006850"/>
    </source>
</evidence>
<dbReference type="InterPro" id="IPR010920">
    <property type="entry name" value="LSM_dom_sf"/>
</dbReference>
<feature type="domain" description="Sm" evidence="3">
    <location>
        <begin position="5"/>
        <end position="75"/>
    </location>
</feature>
<dbReference type="Gene3D" id="2.30.30.100">
    <property type="match status" value="1"/>
</dbReference>
<organism evidence="4 5">
    <name type="scientific">Chroomonas mesostigmatica CCMP1168</name>
    <dbReference type="NCBI Taxonomy" id="1195612"/>
    <lineage>
        <taxon>Eukaryota</taxon>
        <taxon>Cryptophyceae</taxon>
        <taxon>Pyrenomonadales</taxon>
        <taxon>Chroomonadaceae</taxon>
        <taxon>Chroomonas</taxon>
    </lineage>
</organism>
<accession>J7GA23</accession>
<dbReference type="InterPro" id="IPR047575">
    <property type="entry name" value="Sm"/>
</dbReference>
<dbReference type="InterPro" id="IPR001163">
    <property type="entry name" value="Sm_dom_euk/arc"/>
</dbReference>
<reference evidence="4 5" key="1">
    <citation type="journal article" date="2012" name="Genome Biol. Evol.">
        <title>Nucleomorph genome sequence of the cryptophyte alga Chroomonas mesostigmatica CCMP1168 reveals lineage-specific gene loss and genome complexity.</title>
        <authorList>
            <person name="Moore C.E."/>
            <person name="Curtis B."/>
            <person name="Mills T."/>
            <person name="Tanifuji G."/>
            <person name="Archibald J.M."/>
        </authorList>
    </citation>
    <scope>NUCLEOTIDE SEQUENCE [LARGE SCALE GENOMIC DNA]</scope>
    <source>
        <strain evidence="4 5">CCMP1168</strain>
    </source>
</reference>
<dbReference type="SMART" id="SM00651">
    <property type="entry name" value="Sm"/>
    <property type="match status" value="1"/>
</dbReference>
<dbReference type="PROSITE" id="PS52002">
    <property type="entry name" value="SM"/>
    <property type="match status" value="1"/>
</dbReference>
<dbReference type="GO" id="GO:0071004">
    <property type="term" value="C:U2-type prespliceosome"/>
    <property type="evidence" value="ECO:0007669"/>
    <property type="project" value="TreeGrafter"/>
</dbReference>
<sequence>MEFHDINFQIKSLIGKKVYIYIQSRIKLEGILCGFDQFMNLSVKNLRLFNKKKKKKIGTSLVRGHLVISIEASES</sequence>
<geneLocation type="nucleomorph" evidence="4"/>
<dbReference type="Proteomes" id="UP000243348">
    <property type="component" value="Nucleomorph 1"/>
</dbReference>
<dbReference type="Pfam" id="PF01423">
    <property type="entry name" value="LSM"/>
    <property type="match status" value="1"/>
</dbReference>
<evidence type="ECO:0000313" key="5">
    <source>
        <dbReference type="Proteomes" id="UP000243348"/>
    </source>
</evidence>
<dbReference type="InterPro" id="IPR044641">
    <property type="entry name" value="Lsm7/SmG-like"/>
</dbReference>
<gene>
    <name evidence="4" type="primary">snrpG</name>
    <name evidence="4" type="ORF">CMESO_146</name>
</gene>
<dbReference type="GO" id="GO:0005688">
    <property type="term" value="C:U6 snRNP"/>
    <property type="evidence" value="ECO:0007669"/>
    <property type="project" value="TreeGrafter"/>
</dbReference>
<evidence type="ECO:0000256" key="2">
    <source>
        <dbReference type="ARBA" id="ARBA00023274"/>
    </source>
</evidence>
<dbReference type="GO" id="GO:0003723">
    <property type="term" value="F:RNA binding"/>
    <property type="evidence" value="ECO:0007669"/>
    <property type="project" value="InterPro"/>
</dbReference>
<keyword evidence="4" id="KW-0542">Nucleomorph</keyword>
<name>J7GA23_9CRYP</name>
<dbReference type="PANTHER" id="PTHR10553">
    <property type="entry name" value="SMALL NUCLEAR RIBONUCLEOPROTEIN"/>
    <property type="match status" value="1"/>
</dbReference>
<dbReference type="SUPFAM" id="SSF50182">
    <property type="entry name" value="Sm-like ribonucleoproteins"/>
    <property type="match status" value="1"/>
</dbReference>
<evidence type="ECO:0000313" key="4">
    <source>
        <dbReference type="EMBL" id="AFP65335.1"/>
    </source>
</evidence>
<dbReference type="EMBL" id="CP003680">
    <property type="protein sequence ID" value="AFP65335.1"/>
    <property type="molecule type" value="Genomic_DNA"/>
</dbReference>
<protein>
    <submittedName>
        <fullName evidence="4">Putative small nuclear ribonucleoprotein G</fullName>
    </submittedName>
</protein>
<proteinExistence type="inferred from homology"/>
<evidence type="ECO:0000259" key="3">
    <source>
        <dbReference type="PROSITE" id="PS52002"/>
    </source>
</evidence>
<dbReference type="PANTHER" id="PTHR10553:SF5">
    <property type="entry name" value="U6 SNRNA-ASSOCIATED SM-LIKE PROTEIN LSM7"/>
    <property type="match status" value="1"/>
</dbReference>
<dbReference type="AlphaFoldDB" id="J7GA23"/>
<dbReference type="GO" id="GO:1990726">
    <property type="term" value="C:Lsm1-7-Pat1 complex"/>
    <property type="evidence" value="ECO:0007669"/>
    <property type="project" value="TreeGrafter"/>
</dbReference>
<dbReference type="GO" id="GO:0097526">
    <property type="term" value="C:spliceosomal tri-snRNP complex"/>
    <property type="evidence" value="ECO:0007669"/>
    <property type="project" value="TreeGrafter"/>
</dbReference>